<dbReference type="STRING" id="882083.SacmaDRAFT_3372"/>
<dbReference type="Proteomes" id="UP000004926">
    <property type="component" value="Chromosome"/>
</dbReference>
<evidence type="ECO:0000259" key="4">
    <source>
        <dbReference type="Pfam" id="PF18317"/>
    </source>
</evidence>
<organism evidence="5 6">
    <name type="scientific">Saccharomonospora marina XMU15</name>
    <dbReference type="NCBI Taxonomy" id="882083"/>
    <lineage>
        <taxon>Bacteria</taxon>
        <taxon>Bacillati</taxon>
        <taxon>Actinomycetota</taxon>
        <taxon>Actinomycetes</taxon>
        <taxon>Pseudonocardiales</taxon>
        <taxon>Pseudonocardiaceae</taxon>
        <taxon>Saccharomonospora</taxon>
    </lineage>
</organism>
<dbReference type="InterPro" id="IPR041121">
    <property type="entry name" value="SDH_C"/>
</dbReference>
<dbReference type="PANTHER" id="PTHR21089:SF1">
    <property type="entry name" value="BIFUNCTIONAL 3-DEHYDROQUINATE DEHYDRATASE_SHIKIMATE DEHYDROGENASE, CHLOROPLASTIC"/>
    <property type="match status" value="1"/>
</dbReference>
<reference evidence="5 6" key="1">
    <citation type="journal article" date="2012" name="Stand. Genomic Sci.">
        <title>Genome sequence of the ocean sediment bacterium Saccharomonospora marina type strain (XMU15(T)).</title>
        <authorList>
            <person name="Klenk H.P."/>
            <person name="Lu M."/>
            <person name="Lucas S."/>
            <person name="Lapidus A."/>
            <person name="Copeland A."/>
            <person name="Pitluck S."/>
            <person name="Goodwin L.A."/>
            <person name="Han C."/>
            <person name="Tapia R."/>
            <person name="Brambilla E.M."/>
            <person name="Potter G."/>
            <person name="Land M."/>
            <person name="Ivanova N."/>
            <person name="Rohde M."/>
            <person name="Goker M."/>
            <person name="Detter J.C."/>
            <person name="Li W.J."/>
            <person name="Kyrpides N.C."/>
            <person name="Woyke T."/>
        </authorList>
    </citation>
    <scope>NUCLEOTIDE SEQUENCE [LARGE SCALE GENOMIC DNA]</scope>
    <source>
        <strain evidence="5 6">XMU15</strain>
    </source>
</reference>
<proteinExistence type="predicted"/>
<protein>
    <submittedName>
        <fullName evidence="5">Shikimate-5-dehydrogenase, fungal AROM-type</fullName>
    </submittedName>
</protein>
<dbReference type="HOGENOM" id="CLU_044063_0_0_11"/>
<dbReference type="GO" id="GO:0050661">
    <property type="term" value="F:NADP binding"/>
    <property type="evidence" value="ECO:0007669"/>
    <property type="project" value="TreeGrafter"/>
</dbReference>
<dbReference type="InterPro" id="IPR022893">
    <property type="entry name" value="Shikimate_DH_fam"/>
</dbReference>
<dbReference type="OrthoDB" id="9776868at2"/>
<dbReference type="InterPro" id="IPR046346">
    <property type="entry name" value="Aminoacid_DH-like_N_sf"/>
</dbReference>
<dbReference type="SUPFAM" id="SSF53223">
    <property type="entry name" value="Aminoacid dehydrogenase-like, N-terminal domain"/>
    <property type="match status" value="1"/>
</dbReference>
<feature type="domain" description="SDH C-terminal" evidence="4">
    <location>
        <begin position="246"/>
        <end position="276"/>
    </location>
</feature>
<dbReference type="GO" id="GO:0009423">
    <property type="term" value="P:chorismate biosynthetic process"/>
    <property type="evidence" value="ECO:0007669"/>
    <property type="project" value="TreeGrafter"/>
</dbReference>
<dbReference type="Gene3D" id="3.40.50.720">
    <property type="entry name" value="NAD(P)-binding Rossmann-like Domain"/>
    <property type="match status" value="1"/>
</dbReference>
<dbReference type="Pfam" id="PF18317">
    <property type="entry name" value="SDH_C"/>
    <property type="match status" value="1"/>
</dbReference>
<feature type="domain" description="Shikimate dehydrogenase substrate binding N-terminal" evidence="3">
    <location>
        <begin position="12"/>
        <end position="94"/>
    </location>
</feature>
<dbReference type="InterPro" id="IPR036291">
    <property type="entry name" value="NAD(P)-bd_dom_sf"/>
</dbReference>
<dbReference type="GO" id="GO:0019632">
    <property type="term" value="P:shikimate metabolic process"/>
    <property type="evidence" value="ECO:0007669"/>
    <property type="project" value="TreeGrafter"/>
</dbReference>
<keyword evidence="6" id="KW-1185">Reference proteome</keyword>
<dbReference type="GO" id="GO:0009073">
    <property type="term" value="P:aromatic amino acid family biosynthetic process"/>
    <property type="evidence" value="ECO:0007669"/>
    <property type="project" value="UniProtKB-KW"/>
</dbReference>
<dbReference type="NCBIfam" id="TIGR01809">
    <property type="entry name" value="Shik-DH-AROM"/>
    <property type="match status" value="1"/>
</dbReference>
<dbReference type="Pfam" id="PF08501">
    <property type="entry name" value="Shikimate_dh_N"/>
    <property type="match status" value="1"/>
</dbReference>
<dbReference type="AlphaFoldDB" id="H5XBM2"/>
<dbReference type="RefSeq" id="WP_009154979.1">
    <property type="nucleotide sequence ID" value="NZ_CM001439.1"/>
</dbReference>
<evidence type="ECO:0000256" key="2">
    <source>
        <dbReference type="ARBA" id="ARBA00023141"/>
    </source>
</evidence>
<dbReference type="GO" id="GO:0005829">
    <property type="term" value="C:cytosol"/>
    <property type="evidence" value="ECO:0007669"/>
    <property type="project" value="TreeGrafter"/>
</dbReference>
<dbReference type="NCBIfam" id="NF001311">
    <property type="entry name" value="PRK00258.1-3"/>
    <property type="match status" value="1"/>
</dbReference>
<dbReference type="InterPro" id="IPR013708">
    <property type="entry name" value="Shikimate_DH-bd_N"/>
</dbReference>
<name>H5XBM2_9PSEU</name>
<evidence type="ECO:0000313" key="6">
    <source>
        <dbReference type="Proteomes" id="UP000004926"/>
    </source>
</evidence>
<dbReference type="EMBL" id="CM001439">
    <property type="protein sequence ID" value="EHR51597.1"/>
    <property type="molecule type" value="Genomic_DNA"/>
</dbReference>
<dbReference type="InterPro" id="IPR010110">
    <property type="entry name" value="Shikimate_DH_AroM-type"/>
</dbReference>
<keyword evidence="2" id="KW-0028">Amino-acid biosynthesis</keyword>
<dbReference type="Gene3D" id="3.40.50.10860">
    <property type="entry name" value="Leucine Dehydrogenase, chain A, domain 1"/>
    <property type="match status" value="1"/>
</dbReference>
<comment type="pathway">
    <text evidence="1">Metabolic intermediate biosynthesis; chorismate biosynthesis; chorismate from D-erythrose 4-phosphate and phosphoenolpyruvate: step 4/7.</text>
</comment>
<evidence type="ECO:0000256" key="1">
    <source>
        <dbReference type="ARBA" id="ARBA00004871"/>
    </source>
</evidence>
<keyword evidence="2" id="KW-0057">Aromatic amino acid biosynthesis</keyword>
<dbReference type="GO" id="GO:0004764">
    <property type="term" value="F:shikimate 3-dehydrogenase (NADP+) activity"/>
    <property type="evidence" value="ECO:0007669"/>
    <property type="project" value="InterPro"/>
</dbReference>
<dbReference type="PANTHER" id="PTHR21089">
    <property type="entry name" value="SHIKIMATE DEHYDROGENASE"/>
    <property type="match status" value="1"/>
</dbReference>
<dbReference type="eggNOG" id="COG0169">
    <property type="taxonomic scope" value="Bacteria"/>
</dbReference>
<accession>H5XBM2</accession>
<evidence type="ECO:0000313" key="5">
    <source>
        <dbReference type="EMBL" id="EHR51597.1"/>
    </source>
</evidence>
<gene>
    <name evidence="5" type="ORF">SacmaDRAFT_3372</name>
</gene>
<evidence type="ECO:0000259" key="3">
    <source>
        <dbReference type="Pfam" id="PF08501"/>
    </source>
</evidence>
<sequence length="288" mass="29682">MGSTDARCRAAVLGKPVAHSLSPVLHEAAYRALGLHGWSYERLEVDAEGLPAFVRGLDARWAGLSVTMPGKRAALEFATTATPRASTVGAANTLVHLESGGWLADCTDVDGVVGALRAAGGFREGGGRVAVVLGAGATAAAAVVGLARLGLAQVRLVVREPARAHETVAAAKRAGLGVEVRRWSEADFGGCASDASVLVSTVPPDAVAEHAARLAPVGCVLDVIYHPWPTPLAAAVTDRGGRVATGLDMLLHQSFGQVEQFTGLSAPREAMRDALREATGRVLPLPLD</sequence>
<dbReference type="SUPFAM" id="SSF51735">
    <property type="entry name" value="NAD(P)-binding Rossmann-fold domains"/>
    <property type="match status" value="1"/>
</dbReference>